<accession>A0ABP5I6Z5</accession>
<sequence length="69" mass="7192">MADGSRLRIRRLGDPNRADPQTGTKNAPARVCSVSAGTAKGTFTPAQDKAETNAASAGLLLSGRHSAWR</sequence>
<evidence type="ECO:0000313" key="2">
    <source>
        <dbReference type="EMBL" id="GAA2093386.1"/>
    </source>
</evidence>
<comment type="caution">
    <text evidence="2">The sequence shown here is derived from an EMBL/GenBank/DDBJ whole genome shotgun (WGS) entry which is preliminary data.</text>
</comment>
<name>A0ABP5I6Z5_9MICO</name>
<gene>
    <name evidence="2" type="ORF">GCM10009823_11680</name>
</gene>
<organism evidence="2 3">
    <name type="scientific">Brevibacterium salitolerans</name>
    <dbReference type="NCBI Taxonomy" id="1403566"/>
    <lineage>
        <taxon>Bacteria</taxon>
        <taxon>Bacillati</taxon>
        <taxon>Actinomycetota</taxon>
        <taxon>Actinomycetes</taxon>
        <taxon>Micrococcales</taxon>
        <taxon>Brevibacteriaceae</taxon>
        <taxon>Brevibacterium</taxon>
    </lineage>
</organism>
<reference evidence="3" key="1">
    <citation type="journal article" date="2019" name="Int. J. Syst. Evol. Microbiol.">
        <title>The Global Catalogue of Microorganisms (GCM) 10K type strain sequencing project: providing services to taxonomists for standard genome sequencing and annotation.</title>
        <authorList>
            <consortium name="The Broad Institute Genomics Platform"/>
            <consortium name="The Broad Institute Genome Sequencing Center for Infectious Disease"/>
            <person name="Wu L."/>
            <person name="Ma J."/>
        </authorList>
    </citation>
    <scope>NUCLEOTIDE SEQUENCE [LARGE SCALE GENOMIC DNA]</scope>
    <source>
        <strain evidence="3">JCM 15900</strain>
    </source>
</reference>
<dbReference type="EMBL" id="BAAAPZ010000004">
    <property type="protein sequence ID" value="GAA2093386.1"/>
    <property type="molecule type" value="Genomic_DNA"/>
</dbReference>
<proteinExistence type="predicted"/>
<dbReference type="Proteomes" id="UP001500984">
    <property type="component" value="Unassembled WGS sequence"/>
</dbReference>
<feature type="region of interest" description="Disordered" evidence="1">
    <location>
        <begin position="1"/>
        <end position="29"/>
    </location>
</feature>
<keyword evidence="3" id="KW-1185">Reference proteome</keyword>
<protein>
    <submittedName>
        <fullName evidence="2">Uncharacterized protein</fullName>
    </submittedName>
</protein>
<evidence type="ECO:0000313" key="3">
    <source>
        <dbReference type="Proteomes" id="UP001500984"/>
    </source>
</evidence>
<evidence type="ECO:0000256" key="1">
    <source>
        <dbReference type="SAM" id="MobiDB-lite"/>
    </source>
</evidence>